<dbReference type="GeneID" id="26840572"/>
<dbReference type="EMBL" id="LMYN01000078">
    <property type="protein sequence ID" value="KSA00688.1"/>
    <property type="molecule type" value="Genomic_DNA"/>
</dbReference>
<keyword evidence="2" id="KW-0285">Flavoprotein</keyword>
<comment type="similarity">
    <text evidence="1">Belongs to the FAD-dependent oxidoreductase family.</text>
</comment>
<dbReference type="Gene3D" id="3.50.50.60">
    <property type="entry name" value="FAD/NAD(P)-binding domain"/>
    <property type="match status" value="1"/>
</dbReference>
<gene>
    <name evidence="6" type="ORF">AC631_03563</name>
</gene>
<dbReference type="InterPro" id="IPR023753">
    <property type="entry name" value="FAD/NAD-binding_dom"/>
</dbReference>
<dbReference type="Pfam" id="PF07992">
    <property type="entry name" value="Pyr_redox_2"/>
    <property type="match status" value="1"/>
</dbReference>
<dbReference type="SUPFAM" id="SSF51905">
    <property type="entry name" value="FAD/NAD(P)-binding domain"/>
    <property type="match status" value="1"/>
</dbReference>
<evidence type="ECO:0000256" key="2">
    <source>
        <dbReference type="ARBA" id="ARBA00022630"/>
    </source>
</evidence>
<keyword evidence="4" id="KW-0560">Oxidoreductase</keyword>
<evidence type="ECO:0000256" key="4">
    <source>
        <dbReference type="ARBA" id="ARBA00023002"/>
    </source>
</evidence>
<organism evidence="6 7">
    <name type="scientific">Debaryomyces fabryi</name>
    <dbReference type="NCBI Taxonomy" id="58627"/>
    <lineage>
        <taxon>Eukaryota</taxon>
        <taxon>Fungi</taxon>
        <taxon>Dikarya</taxon>
        <taxon>Ascomycota</taxon>
        <taxon>Saccharomycotina</taxon>
        <taxon>Pichiomycetes</taxon>
        <taxon>Debaryomycetaceae</taxon>
        <taxon>Debaryomyces</taxon>
    </lineage>
</organism>
<evidence type="ECO:0000313" key="7">
    <source>
        <dbReference type="Proteomes" id="UP000054251"/>
    </source>
</evidence>
<dbReference type="AlphaFoldDB" id="A0A0V1PWX1"/>
<accession>A0A0V1PWX1</accession>
<name>A0A0V1PWX1_9ASCO</name>
<dbReference type="GO" id="GO:0004174">
    <property type="term" value="F:electron-transferring-flavoprotein dehydrogenase activity"/>
    <property type="evidence" value="ECO:0007669"/>
    <property type="project" value="TreeGrafter"/>
</dbReference>
<evidence type="ECO:0000313" key="6">
    <source>
        <dbReference type="EMBL" id="KSA00688.1"/>
    </source>
</evidence>
<comment type="caution">
    <text evidence="6">The sequence shown here is derived from an EMBL/GenBank/DDBJ whole genome shotgun (WGS) entry which is preliminary data.</text>
</comment>
<dbReference type="OrthoDB" id="202203at2759"/>
<dbReference type="GO" id="GO:0005737">
    <property type="term" value="C:cytoplasm"/>
    <property type="evidence" value="ECO:0007669"/>
    <property type="project" value="TreeGrafter"/>
</dbReference>
<feature type="domain" description="FAD/NAD(P)-binding" evidence="5">
    <location>
        <begin position="13"/>
        <end position="111"/>
    </location>
</feature>
<keyword evidence="7" id="KW-1185">Reference proteome</keyword>
<keyword evidence="3" id="KW-0274">FAD</keyword>
<proteinExistence type="inferred from homology"/>
<evidence type="ECO:0000256" key="3">
    <source>
        <dbReference type="ARBA" id="ARBA00022827"/>
    </source>
</evidence>
<dbReference type="Proteomes" id="UP000054251">
    <property type="component" value="Unassembled WGS sequence"/>
</dbReference>
<dbReference type="PANTHER" id="PTHR43735:SF3">
    <property type="entry name" value="FERROPTOSIS SUPPRESSOR PROTEIN 1"/>
    <property type="match status" value="1"/>
</dbReference>
<sequence length="113" mass="12836">MNSFVNASEFKKKVEKSDKISVIGTGAVGIEIAAEIKHYYPEKTVNLIHLYSLFPTELLYEKFKEYVHSALKDAGINIYLETRIEEELADGNLATVDGRIIESQFNYWSSGKK</sequence>
<dbReference type="PANTHER" id="PTHR43735">
    <property type="entry name" value="APOPTOSIS-INDUCING FACTOR 1"/>
    <property type="match status" value="1"/>
</dbReference>
<evidence type="ECO:0000256" key="1">
    <source>
        <dbReference type="ARBA" id="ARBA00006442"/>
    </source>
</evidence>
<dbReference type="InterPro" id="IPR036188">
    <property type="entry name" value="FAD/NAD-bd_sf"/>
</dbReference>
<dbReference type="GO" id="GO:0050660">
    <property type="term" value="F:flavin adenine dinucleotide binding"/>
    <property type="evidence" value="ECO:0007669"/>
    <property type="project" value="TreeGrafter"/>
</dbReference>
<evidence type="ECO:0000259" key="5">
    <source>
        <dbReference type="Pfam" id="PF07992"/>
    </source>
</evidence>
<protein>
    <recommendedName>
        <fullName evidence="5">FAD/NAD(P)-binding domain-containing protein</fullName>
    </recommendedName>
</protein>
<dbReference type="RefSeq" id="XP_015466790.1">
    <property type="nucleotide sequence ID" value="XM_015612392.1"/>
</dbReference>
<reference evidence="6 7" key="1">
    <citation type="submission" date="2015-11" db="EMBL/GenBank/DDBJ databases">
        <title>The genome of Debaryomyces fabryi.</title>
        <authorList>
            <person name="Tafer H."/>
            <person name="Lopandic K."/>
        </authorList>
    </citation>
    <scope>NUCLEOTIDE SEQUENCE [LARGE SCALE GENOMIC DNA]</scope>
    <source>
        <strain evidence="6 7">CBS 789</strain>
    </source>
</reference>